<dbReference type="OrthoDB" id="1431099at2"/>
<accession>A0A2V4C1U4</accession>
<dbReference type="Proteomes" id="UP000247681">
    <property type="component" value="Unassembled WGS sequence"/>
</dbReference>
<protein>
    <recommendedName>
        <fullName evidence="3">Carboxypeptidase-like regulatory domain-containing protein</fullName>
    </recommendedName>
</protein>
<name>A0A2V4C1U4_9FLAO</name>
<proteinExistence type="predicted"/>
<dbReference type="EMBL" id="QJHL01000002">
    <property type="protein sequence ID" value="PXY45271.1"/>
    <property type="molecule type" value="Genomic_DNA"/>
</dbReference>
<evidence type="ECO:0000313" key="2">
    <source>
        <dbReference type="Proteomes" id="UP000247681"/>
    </source>
</evidence>
<keyword evidence="2" id="KW-1185">Reference proteome</keyword>
<reference evidence="1 2" key="1">
    <citation type="submission" date="2018-05" db="EMBL/GenBank/DDBJ databases">
        <title>Flavobacterium sp. strain IMCC34758, incomplete genome.</title>
        <authorList>
            <person name="Joung Y."/>
        </authorList>
    </citation>
    <scope>NUCLEOTIDE SEQUENCE [LARGE SCALE GENOMIC DNA]</scope>
    <source>
        <strain evidence="1 2">IMCC34758</strain>
    </source>
</reference>
<gene>
    <name evidence="1" type="ORF">DMB68_11320</name>
</gene>
<evidence type="ECO:0008006" key="3">
    <source>
        <dbReference type="Google" id="ProtNLM"/>
    </source>
</evidence>
<dbReference type="InterPro" id="IPR008969">
    <property type="entry name" value="CarboxyPept-like_regulatory"/>
</dbReference>
<organism evidence="1 2">
    <name type="scientific">Flavobacterium hydrophilum</name>
    <dbReference type="NCBI Taxonomy" id="2211445"/>
    <lineage>
        <taxon>Bacteria</taxon>
        <taxon>Pseudomonadati</taxon>
        <taxon>Bacteroidota</taxon>
        <taxon>Flavobacteriia</taxon>
        <taxon>Flavobacteriales</taxon>
        <taxon>Flavobacteriaceae</taxon>
        <taxon>Flavobacterium</taxon>
    </lineage>
</organism>
<sequence length="248" mass="28585">MRVKLLTTISFFTYQLSISQTEKLLHGKVVAQDLPLKNVEVINKTAKISTRTNESGEFSISVNIKDSLLFFSKDFLFTRLKVTAENIQSNRFTVNMIAKPEELKEVVVLNKESKTVWLTKEEIEQIKLNSHKSKEGLKIAGYKEAVMPLGTDFIYLGKQIRNLFKKEETPKKESPKIDFSQLVKNTLNPDFLTKDLKLKPQETALFIEFCEADPKSKILLENPNILATMDFLYSKNEEFKKLRTEVKN</sequence>
<comment type="caution">
    <text evidence="1">The sequence shown here is derived from an EMBL/GenBank/DDBJ whole genome shotgun (WGS) entry which is preliminary data.</text>
</comment>
<dbReference type="SUPFAM" id="SSF49464">
    <property type="entry name" value="Carboxypeptidase regulatory domain-like"/>
    <property type="match status" value="1"/>
</dbReference>
<evidence type="ECO:0000313" key="1">
    <source>
        <dbReference type="EMBL" id="PXY45271.1"/>
    </source>
</evidence>
<dbReference type="RefSeq" id="WP_110346776.1">
    <property type="nucleotide sequence ID" value="NZ_QJHL01000002.1"/>
</dbReference>
<dbReference type="AlphaFoldDB" id="A0A2V4C1U4"/>